<sequence>MDSHSSVSDPDGYPRLPSVSDEKSLQKDEKSCYTKADVEAPSSTPNDDASGIILDSAREIATHVISVDDDPFLNPWTFRAFFLGLGLSTFGGSLGTRDKPQTFTVSVMFLAIVSYILGFAMETFIPRRGIFHYLNPHPFNKKENAFIIIMASAAANSALATDVLAVQRLYYNINPNATTSIFLLFSSQLLGYGIGGILRREFALVG</sequence>
<reference evidence="11" key="1">
    <citation type="submission" date="2021-03" db="EMBL/GenBank/DDBJ databases">
        <title>Evolutionary innovations through gain and loss of genes in the ectomycorrhizal Boletales.</title>
        <authorList>
            <person name="Wu G."/>
            <person name="Miyauchi S."/>
            <person name="Morin E."/>
            <person name="Yang Z.-L."/>
            <person name="Xu J."/>
            <person name="Martin F.M."/>
        </authorList>
    </citation>
    <scope>NUCLEOTIDE SEQUENCE</scope>
    <source>
        <strain evidence="11">BR01</strain>
    </source>
</reference>
<evidence type="ECO:0000256" key="6">
    <source>
        <dbReference type="ARBA" id="ARBA00022927"/>
    </source>
</evidence>
<feature type="transmembrane region" description="Helical" evidence="10">
    <location>
        <begin position="103"/>
        <end position="125"/>
    </location>
</feature>
<evidence type="ECO:0000256" key="2">
    <source>
        <dbReference type="ARBA" id="ARBA00008807"/>
    </source>
</evidence>
<dbReference type="AlphaFoldDB" id="A0A8I2YFD0"/>
<keyword evidence="12" id="KW-1185">Reference proteome</keyword>
<keyword evidence="6" id="KW-0653">Protein transport</keyword>
<dbReference type="PANTHER" id="PTHR22601">
    <property type="entry name" value="ISP4 LIKE PROTEIN"/>
    <property type="match status" value="1"/>
</dbReference>
<evidence type="ECO:0000256" key="7">
    <source>
        <dbReference type="ARBA" id="ARBA00022989"/>
    </source>
</evidence>
<dbReference type="Pfam" id="PF03169">
    <property type="entry name" value="OPT"/>
    <property type="match status" value="1"/>
</dbReference>
<dbReference type="OrthoDB" id="9986677at2759"/>
<comment type="subcellular location">
    <subcellularLocation>
        <location evidence="1">Membrane</location>
        <topology evidence="1">Multi-pass membrane protein</topology>
    </subcellularLocation>
</comment>
<dbReference type="Proteomes" id="UP000683000">
    <property type="component" value="Unassembled WGS sequence"/>
</dbReference>
<keyword evidence="8 10" id="KW-0472">Membrane</keyword>
<feature type="transmembrane region" description="Helical" evidence="10">
    <location>
        <begin position="177"/>
        <end position="198"/>
    </location>
</feature>
<dbReference type="GO" id="GO:0035673">
    <property type="term" value="F:oligopeptide transmembrane transporter activity"/>
    <property type="evidence" value="ECO:0007669"/>
    <property type="project" value="InterPro"/>
</dbReference>
<keyword evidence="3" id="KW-0813">Transport</keyword>
<keyword evidence="7 10" id="KW-1133">Transmembrane helix</keyword>
<keyword evidence="5" id="KW-0571">Peptide transport</keyword>
<evidence type="ECO:0000313" key="12">
    <source>
        <dbReference type="Proteomes" id="UP000683000"/>
    </source>
</evidence>
<dbReference type="GO" id="GO:0016020">
    <property type="term" value="C:membrane"/>
    <property type="evidence" value="ECO:0007669"/>
    <property type="project" value="UniProtKB-SubCell"/>
</dbReference>
<protein>
    <submittedName>
        <fullName evidence="11">OPT oligopeptide transporter protein-domain-containing protein</fullName>
    </submittedName>
</protein>
<gene>
    <name evidence="11" type="ORF">JVT61DRAFT_10601</name>
</gene>
<feature type="region of interest" description="Disordered" evidence="9">
    <location>
        <begin position="1"/>
        <end position="49"/>
    </location>
</feature>
<dbReference type="GO" id="GO:0015031">
    <property type="term" value="P:protein transport"/>
    <property type="evidence" value="ECO:0007669"/>
    <property type="project" value="UniProtKB-KW"/>
</dbReference>
<dbReference type="EMBL" id="JAGFBS010000040">
    <property type="protein sequence ID" value="KAG6371064.1"/>
    <property type="molecule type" value="Genomic_DNA"/>
</dbReference>
<feature type="transmembrane region" description="Helical" evidence="10">
    <location>
        <begin position="145"/>
        <end position="165"/>
    </location>
</feature>
<name>A0A8I2YFD0_9AGAM</name>
<feature type="transmembrane region" description="Helical" evidence="10">
    <location>
        <begin position="76"/>
        <end position="96"/>
    </location>
</feature>
<dbReference type="InterPro" id="IPR004813">
    <property type="entry name" value="OPT"/>
</dbReference>
<evidence type="ECO:0000256" key="4">
    <source>
        <dbReference type="ARBA" id="ARBA00022692"/>
    </source>
</evidence>
<comment type="caution">
    <text evidence="11">The sequence shown here is derived from an EMBL/GenBank/DDBJ whole genome shotgun (WGS) entry which is preliminary data.</text>
</comment>
<evidence type="ECO:0000256" key="5">
    <source>
        <dbReference type="ARBA" id="ARBA00022856"/>
    </source>
</evidence>
<feature type="compositionally biased region" description="Basic and acidic residues" evidence="9">
    <location>
        <begin position="20"/>
        <end position="38"/>
    </location>
</feature>
<dbReference type="InterPro" id="IPR004648">
    <property type="entry name" value="Oligpept_transpt"/>
</dbReference>
<evidence type="ECO:0000256" key="8">
    <source>
        <dbReference type="ARBA" id="ARBA00023136"/>
    </source>
</evidence>
<keyword evidence="4 10" id="KW-0812">Transmembrane</keyword>
<accession>A0A8I2YFD0</accession>
<organism evidence="11 12">
    <name type="scientific">Boletus reticuloceps</name>
    <dbReference type="NCBI Taxonomy" id="495285"/>
    <lineage>
        <taxon>Eukaryota</taxon>
        <taxon>Fungi</taxon>
        <taxon>Dikarya</taxon>
        <taxon>Basidiomycota</taxon>
        <taxon>Agaricomycotina</taxon>
        <taxon>Agaricomycetes</taxon>
        <taxon>Agaricomycetidae</taxon>
        <taxon>Boletales</taxon>
        <taxon>Boletineae</taxon>
        <taxon>Boletaceae</taxon>
        <taxon>Boletoideae</taxon>
        <taxon>Boletus</taxon>
    </lineage>
</organism>
<evidence type="ECO:0000313" key="11">
    <source>
        <dbReference type="EMBL" id="KAG6371064.1"/>
    </source>
</evidence>
<proteinExistence type="inferred from homology"/>
<evidence type="ECO:0000256" key="1">
    <source>
        <dbReference type="ARBA" id="ARBA00004141"/>
    </source>
</evidence>
<evidence type="ECO:0000256" key="3">
    <source>
        <dbReference type="ARBA" id="ARBA00022448"/>
    </source>
</evidence>
<comment type="similarity">
    <text evidence="2">Belongs to the oligopeptide OPT transporter family.</text>
</comment>
<evidence type="ECO:0000256" key="10">
    <source>
        <dbReference type="SAM" id="Phobius"/>
    </source>
</evidence>
<evidence type="ECO:0000256" key="9">
    <source>
        <dbReference type="SAM" id="MobiDB-lite"/>
    </source>
</evidence>